<comment type="function">
    <text evidence="14">Most highly expressed siglec (sialic acid-binding immunoglobulin-like lectin) on B-cells that plays a role in various aspects of B-cell biology including differentiation, antigen presentation, and trafficking to bone marrow. Binds to alpha 2,6-linked sialic acid residues of surface molecules such as CD22 itself, CD45 and IgM in a cis configuration. Can also bind to ligands on other cells as an adhesion molecule in a trans configuration. Acts as an inhibitory coreceptor on the surface of B-cells and inhibits B-cell receptor induced signaling, characterized by inhibition of the calcium mobilization and cellular activation. Mechanistically, the immunoreceptor tyrosine-based inhibitory motif domain is phosphorylated by the Src kinase LYN, which in turn leads to the recruitment of the protein tyrosine phosphatase 1/PTPN6, leading to the negative regulation of BCR signaling. If this negative signaling from is of sufficient strength, apoptosis of the B-cell can be induced.</text>
</comment>
<dbReference type="GO" id="GO:0005769">
    <property type="term" value="C:early endosome"/>
    <property type="evidence" value="ECO:0007669"/>
    <property type="project" value="TreeGrafter"/>
</dbReference>
<keyword evidence="2" id="KW-1003">Cell membrane</keyword>
<protein>
    <recommendedName>
        <fullName evidence="12">B-cell receptor CD22</fullName>
    </recommendedName>
    <alternativeName>
        <fullName evidence="13">Sialic acid-binding Ig-like lectin 2</fullName>
    </alternativeName>
</protein>
<feature type="signal peptide" evidence="16">
    <location>
        <begin position="1"/>
        <end position="19"/>
    </location>
</feature>
<evidence type="ECO:0000256" key="8">
    <source>
        <dbReference type="ARBA" id="ARBA00023157"/>
    </source>
</evidence>
<dbReference type="InterPro" id="IPR003598">
    <property type="entry name" value="Ig_sub2"/>
</dbReference>
<evidence type="ECO:0000256" key="4">
    <source>
        <dbReference type="ARBA" id="ARBA00022734"/>
    </source>
</evidence>
<dbReference type="Pfam" id="PF13895">
    <property type="entry name" value="Ig_2"/>
    <property type="match status" value="1"/>
</dbReference>
<evidence type="ECO:0000256" key="12">
    <source>
        <dbReference type="ARBA" id="ARBA00040106"/>
    </source>
</evidence>
<reference evidence="18" key="2">
    <citation type="submission" date="2025-09" db="UniProtKB">
        <authorList>
            <consortium name="Ensembl"/>
        </authorList>
    </citation>
    <scope>IDENTIFICATION</scope>
</reference>
<feature type="domain" description="Ig-like" evidence="17">
    <location>
        <begin position="243"/>
        <end position="325"/>
    </location>
</feature>
<dbReference type="PANTHER" id="PTHR46958:SF1">
    <property type="entry name" value="B-CELL RECEPTOR CD22"/>
    <property type="match status" value="1"/>
</dbReference>
<evidence type="ECO:0000256" key="3">
    <source>
        <dbReference type="ARBA" id="ARBA00022729"/>
    </source>
</evidence>
<dbReference type="SMART" id="SM00408">
    <property type="entry name" value="IGc2"/>
    <property type="match status" value="3"/>
</dbReference>
<keyword evidence="5" id="KW-0677">Repeat</keyword>
<keyword evidence="9" id="KW-0325">Glycoprotein</keyword>
<dbReference type="InterPro" id="IPR013162">
    <property type="entry name" value="CD80_C2-set"/>
</dbReference>
<dbReference type="AlphaFoldDB" id="A0A2K5ZM46"/>
<evidence type="ECO:0000256" key="1">
    <source>
        <dbReference type="ARBA" id="ARBA00004251"/>
    </source>
</evidence>
<proteinExistence type="inferred from homology"/>
<name>A0A2K5ZM46_MANLE</name>
<evidence type="ECO:0000256" key="7">
    <source>
        <dbReference type="ARBA" id="ARBA00023136"/>
    </source>
</evidence>
<reference evidence="18" key="1">
    <citation type="submission" date="2025-08" db="UniProtKB">
        <authorList>
            <consortium name="Ensembl"/>
        </authorList>
    </citation>
    <scope>IDENTIFICATION</scope>
</reference>
<evidence type="ECO:0000256" key="13">
    <source>
        <dbReference type="ARBA" id="ARBA00041781"/>
    </source>
</evidence>
<dbReference type="InterPro" id="IPR013783">
    <property type="entry name" value="Ig-like_fold"/>
</dbReference>
<comment type="similarity">
    <text evidence="11">Belongs to the immunoglobulin superfamily. SIGLEC (sialic acid binding Ig-like lectin) family.</text>
</comment>
<keyword evidence="3 16" id="KW-0732">Signal</keyword>
<feature type="domain" description="Ig-like" evidence="17">
    <location>
        <begin position="144"/>
        <end position="236"/>
    </location>
</feature>
<dbReference type="InterPro" id="IPR003599">
    <property type="entry name" value="Ig_sub"/>
</dbReference>
<evidence type="ECO:0000256" key="9">
    <source>
        <dbReference type="ARBA" id="ARBA00023180"/>
    </source>
</evidence>
<dbReference type="PROSITE" id="PS50835">
    <property type="entry name" value="IG_LIKE"/>
    <property type="match status" value="5"/>
</dbReference>
<dbReference type="FunFam" id="2.60.40.10:FF:002030">
    <property type="entry name" value="B-cell receptor CD22"/>
    <property type="match status" value="1"/>
</dbReference>
<feature type="domain" description="Ig-like" evidence="17">
    <location>
        <begin position="332"/>
        <end position="413"/>
    </location>
</feature>
<comment type="subcellular location">
    <subcellularLocation>
        <location evidence="1">Cell membrane</location>
        <topology evidence="1">Single-pass type I membrane protein</topology>
    </subcellularLocation>
</comment>
<feature type="domain" description="Ig-like" evidence="17">
    <location>
        <begin position="418"/>
        <end position="495"/>
    </location>
</feature>
<dbReference type="PANTHER" id="PTHR46958">
    <property type="entry name" value="B-CELL RECEPTOR CD22"/>
    <property type="match status" value="1"/>
</dbReference>
<dbReference type="InterPro" id="IPR036179">
    <property type="entry name" value="Ig-like_dom_sf"/>
</dbReference>
<organism evidence="18 19">
    <name type="scientific">Mandrillus leucophaeus</name>
    <name type="common">Drill</name>
    <name type="synonym">Papio leucophaeus</name>
    <dbReference type="NCBI Taxonomy" id="9568"/>
    <lineage>
        <taxon>Eukaryota</taxon>
        <taxon>Metazoa</taxon>
        <taxon>Chordata</taxon>
        <taxon>Craniata</taxon>
        <taxon>Vertebrata</taxon>
        <taxon>Euteleostomi</taxon>
        <taxon>Mammalia</taxon>
        <taxon>Eutheria</taxon>
        <taxon>Euarchontoglires</taxon>
        <taxon>Primates</taxon>
        <taxon>Haplorrhini</taxon>
        <taxon>Catarrhini</taxon>
        <taxon>Cercopithecidae</taxon>
        <taxon>Cercopithecinae</taxon>
        <taxon>Mandrillus</taxon>
    </lineage>
</organism>
<dbReference type="Proteomes" id="UP000233140">
    <property type="component" value="Unassembled WGS sequence"/>
</dbReference>
<evidence type="ECO:0000256" key="14">
    <source>
        <dbReference type="ARBA" id="ARBA00045430"/>
    </source>
</evidence>
<dbReference type="SMART" id="SM00409">
    <property type="entry name" value="IG"/>
    <property type="match status" value="6"/>
</dbReference>
<dbReference type="FunFam" id="2.60.40.10:FF:002336">
    <property type="entry name" value="B-cell receptor CD22"/>
    <property type="match status" value="1"/>
</dbReference>
<keyword evidence="4" id="KW-0430">Lectin</keyword>
<dbReference type="Pfam" id="PF24518">
    <property type="entry name" value="Ig_CD22"/>
    <property type="match status" value="1"/>
</dbReference>
<dbReference type="Gene3D" id="2.60.40.10">
    <property type="entry name" value="Immunoglobulins"/>
    <property type="match status" value="6"/>
</dbReference>
<dbReference type="GO" id="GO:0070062">
    <property type="term" value="C:extracellular exosome"/>
    <property type="evidence" value="ECO:0007669"/>
    <property type="project" value="TreeGrafter"/>
</dbReference>
<gene>
    <name evidence="18" type="primary">CD22</name>
</gene>
<dbReference type="GO" id="GO:0019903">
    <property type="term" value="F:protein phosphatase binding"/>
    <property type="evidence" value="ECO:0007669"/>
    <property type="project" value="TreeGrafter"/>
</dbReference>
<keyword evidence="10" id="KW-0393">Immunoglobulin domain</keyword>
<dbReference type="Ensembl" id="ENSMLET00000052455.1">
    <property type="protein sequence ID" value="ENSMLEP00000028901.1"/>
    <property type="gene ID" value="ENSMLEG00000038632.1"/>
</dbReference>
<evidence type="ECO:0000256" key="10">
    <source>
        <dbReference type="ARBA" id="ARBA00023319"/>
    </source>
</evidence>
<dbReference type="GO" id="GO:0007155">
    <property type="term" value="P:cell adhesion"/>
    <property type="evidence" value="ECO:0007669"/>
    <property type="project" value="UniProtKB-KW"/>
</dbReference>
<dbReference type="InterPro" id="IPR007110">
    <property type="entry name" value="Ig-like_dom"/>
</dbReference>
<dbReference type="GeneTree" id="ENSGT01010000222294"/>
<dbReference type="GO" id="GO:0050859">
    <property type="term" value="P:negative regulation of B cell receptor signaling pathway"/>
    <property type="evidence" value="ECO:0007669"/>
    <property type="project" value="TreeGrafter"/>
</dbReference>
<keyword evidence="7" id="KW-0472">Membrane</keyword>
<dbReference type="GO" id="GO:0033691">
    <property type="term" value="F:sialic acid binding"/>
    <property type="evidence" value="ECO:0007669"/>
    <property type="project" value="TreeGrafter"/>
</dbReference>
<dbReference type="SUPFAM" id="SSF48726">
    <property type="entry name" value="Immunoglobulin"/>
    <property type="match status" value="6"/>
</dbReference>
<dbReference type="GO" id="GO:0030888">
    <property type="term" value="P:regulation of B cell proliferation"/>
    <property type="evidence" value="ECO:0007669"/>
    <property type="project" value="TreeGrafter"/>
</dbReference>
<dbReference type="Pfam" id="PF13927">
    <property type="entry name" value="Ig_3"/>
    <property type="match status" value="2"/>
</dbReference>
<evidence type="ECO:0000256" key="5">
    <source>
        <dbReference type="ARBA" id="ARBA00022737"/>
    </source>
</evidence>
<evidence type="ECO:0000256" key="16">
    <source>
        <dbReference type="SAM" id="SignalP"/>
    </source>
</evidence>
<keyword evidence="8" id="KW-1015">Disulfide bond</keyword>
<evidence type="ECO:0000256" key="11">
    <source>
        <dbReference type="ARBA" id="ARBA00038361"/>
    </source>
</evidence>
<dbReference type="Pfam" id="PF08205">
    <property type="entry name" value="C2-set_2"/>
    <property type="match status" value="1"/>
</dbReference>
<dbReference type="InterPro" id="IPR056386">
    <property type="entry name" value="Ig_CD22"/>
</dbReference>
<dbReference type="CDD" id="cd20938">
    <property type="entry name" value="IgC1_CD22_d2"/>
    <property type="match status" value="1"/>
</dbReference>
<evidence type="ECO:0000259" key="17">
    <source>
        <dbReference type="PROSITE" id="PS50835"/>
    </source>
</evidence>
<accession>A0A2K5ZM46</accession>
<keyword evidence="6" id="KW-0130">Cell adhesion</keyword>
<feature type="domain" description="Ig-like" evidence="17">
    <location>
        <begin position="506"/>
        <end position="589"/>
    </location>
</feature>
<evidence type="ECO:0000313" key="19">
    <source>
        <dbReference type="Proteomes" id="UP000233140"/>
    </source>
</evidence>
<dbReference type="GO" id="GO:0009897">
    <property type="term" value="C:external side of plasma membrane"/>
    <property type="evidence" value="ECO:0007669"/>
    <property type="project" value="TreeGrafter"/>
</dbReference>
<evidence type="ECO:0000256" key="15">
    <source>
        <dbReference type="ARBA" id="ARBA00046458"/>
    </source>
</evidence>
<evidence type="ECO:0000256" key="6">
    <source>
        <dbReference type="ARBA" id="ARBA00022889"/>
    </source>
</evidence>
<dbReference type="GO" id="GO:0042113">
    <property type="term" value="P:B cell activation"/>
    <property type="evidence" value="ECO:0007669"/>
    <property type="project" value="TreeGrafter"/>
</dbReference>
<sequence>MHLLGPWLLLLVLEYLAFSDSSKWNIDHPGTIYAWEGACVWVPCTYRVLDGALETFILFHNPEYNQNMSKFEGTRLYESTKDGKVPSGQKRVQFLGNKINNNCTLSIHPVHVNDSGQLGLRMVSKTEKWMERIHLNVSERPFPPRIQLPPKLQESQEVTLTCLLNFSCYGYQIQLQWLLEGVPMRQPAVTSTSLSTKSVFTRSELKFSPQWSHHGKIVTCELHDVDGKVLSEDTVQLNVKHTPKLTIEVTSNETIVRKGDSVTMTCKVNSSNPEYTTVSWLKDGIPLKEQNTLTLTLHEVTKSQTGRYCCRVSNDVGPATSEKVFLQVQYPPKKVTMVIENPTPIREGDTVTLSCNYSSSNPIVNHYEWRPRGGWEEPSLGVLRIQNIGWNNTAVACAACNNWCSWASPVTLNVLYAPRGVRVRKIKPLSEIHSGNSVSLQCDFSSSHPKEVQFFWEKNGSLLGKESQLNFDSISPEDAGSYSCWVNNSIGQTVSKAWTLEVLYAPRRLRVSMSQGNQVMEGKTATLICESDANPPVYSYAWFDWNNQSLPYSGRMLRLEPVKVQHSGAYWCQGTNRVGKGHSPLITLTVYVRRTPLSEGPHSLGCYNPMMEDGISYATLHFPETNTPRTGDAETPEMQRLPPDCDDTVTYSVLQKRQVGDYENVIPDFPEDEGIHYSELIQFGFGERPQTQENVDYVIVKH</sequence>
<dbReference type="GO" id="GO:0030246">
    <property type="term" value="F:carbohydrate binding"/>
    <property type="evidence" value="ECO:0007669"/>
    <property type="project" value="UniProtKB-KW"/>
</dbReference>
<dbReference type="FunFam" id="2.60.40.10:FF:001199">
    <property type="entry name" value="B-cell receptor CD22"/>
    <property type="match status" value="1"/>
</dbReference>
<dbReference type="GO" id="GO:0055037">
    <property type="term" value="C:recycling endosome"/>
    <property type="evidence" value="ECO:0007669"/>
    <property type="project" value="TreeGrafter"/>
</dbReference>
<comment type="subunit">
    <text evidence="15">Predominantly monomer of isoform CD22-beta. Also found as heterodimer of isoform CD22-beta and a shorter isoform. Interacts with PTPN6/SHP-1, LYN, SYK, PIK3R1/PIK3R2 and PLCG1 upon phosphorylation. Interacts with GRB2, INPP5D and SHC1 upon phosphorylation. May form a complex with INPP5D/SHIP, GRB2 and SHC1.</text>
</comment>
<feature type="chain" id="PRO_5014379129" description="B-cell receptor CD22" evidence="16">
    <location>
        <begin position="20"/>
        <end position="702"/>
    </location>
</feature>
<evidence type="ECO:0000313" key="18">
    <source>
        <dbReference type="Ensembl" id="ENSMLEP00000028901.1"/>
    </source>
</evidence>
<dbReference type="GO" id="GO:0042609">
    <property type="term" value="F:CD4 receptor binding"/>
    <property type="evidence" value="ECO:0007669"/>
    <property type="project" value="TreeGrafter"/>
</dbReference>
<keyword evidence="19" id="KW-1185">Reference proteome</keyword>
<evidence type="ECO:0000256" key="2">
    <source>
        <dbReference type="ARBA" id="ARBA00022475"/>
    </source>
</evidence>